<protein>
    <submittedName>
        <fullName evidence="1">Uncharacterized protein</fullName>
    </submittedName>
</protein>
<keyword evidence="2" id="KW-1185">Reference proteome</keyword>
<name>A0ABZ0HXY2_9HYPH</name>
<evidence type="ECO:0000313" key="1">
    <source>
        <dbReference type="EMBL" id="WOJ91593.1"/>
    </source>
</evidence>
<dbReference type="RefSeq" id="WP_407341179.1">
    <property type="nucleotide sequence ID" value="NZ_CP136862.1"/>
</dbReference>
<gene>
    <name evidence="1" type="ORF">RZS28_11180</name>
</gene>
<proteinExistence type="predicted"/>
<sequence length="112" mass="12334">MLVWGGPSSSFGSVKRGTPPLFRIAFGHGSSPQTELDKLMPLVQDGAKGCIMVKASQQKRFTVSIDQVDYDALRALAEAQKPPLNLQYLLRLAVKNLLEQHAAKQLSFPLDR</sequence>
<dbReference type="Proteomes" id="UP001626536">
    <property type="component" value="Chromosome"/>
</dbReference>
<evidence type="ECO:0000313" key="2">
    <source>
        <dbReference type="Proteomes" id="UP001626536"/>
    </source>
</evidence>
<dbReference type="EMBL" id="CP136862">
    <property type="protein sequence ID" value="WOJ91593.1"/>
    <property type="molecule type" value="Genomic_DNA"/>
</dbReference>
<reference evidence="1 2" key="1">
    <citation type="submission" date="2023-10" db="EMBL/GenBank/DDBJ databases">
        <title>Novel methanotroph of the genus Methylocapsa from a subarctic wetland.</title>
        <authorList>
            <person name="Belova S.E."/>
            <person name="Oshkin I.Y."/>
            <person name="Miroshnikov K."/>
            <person name="Dedysh S.N."/>
        </authorList>
    </citation>
    <scope>NUCLEOTIDE SEQUENCE [LARGE SCALE GENOMIC DNA]</scope>
    <source>
        <strain evidence="1 2">RX1</strain>
    </source>
</reference>
<organism evidence="1 2">
    <name type="scientific">Methylocapsa polymorpha</name>
    <dbReference type="NCBI Taxonomy" id="3080828"/>
    <lineage>
        <taxon>Bacteria</taxon>
        <taxon>Pseudomonadati</taxon>
        <taxon>Pseudomonadota</taxon>
        <taxon>Alphaproteobacteria</taxon>
        <taxon>Hyphomicrobiales</taxon>
        <taxon>Beijerinckiaceae</taxon>
        <taxon>Methylocapsa</taxon>
    </lineage>
</organism>
<accession>A0ABZ0HXY2</accession>